<dbReference type="NCBIfam" id="TIGR01307">
    <property type="entry name" value="pgm_bpd_ind"/>
    <property type="match status" value="1"/>
</dbReference>
<dbReference type="InterPro" id="IPR036646">
    <property type="entry name" value="PGAM_B_sf"/>
</dbReference>
<dbReference type="InterPro" id="IPR005995">
    <property type="entry name" value="Pgm_bpd_ind"/>
</dbReference>
<feature type="domain" description="Metalloenzyme" evidence="10">
    <location>
        <begin position="8"/>
        <end position="500"/>
    </location>
</feature>
<comment type="similarity">
    <text evidence="4">Belongs to the BPG-independent phosphoglycerate mutase family.</text>
</comment>
<accession>A0ABW1MK14</accession>
<dbReference type="InterPro" id="IPR011258">
    <property type="entry name" value="BPG-indep_PGM_N"/>
</dbReference>
<dbReference type="PANTHER" id="PTHR31637:SF0">
    <property type="entry name" value="2,3-BISPHOSPHOGLYCERATE-INDEPENDENT PHOSPHOGLYCERATE MUTASE"/>
    <property type="match status" value="1"/>
</dbReference>
<evidence type="ECO:0000259" key="11">
    <source>
        <dbReference type="Pfam" id="PF06415"/>
    </source>
</evidence>
<evidence type="ECO:0000256" key="4">
    <source>
        <dbReference type="ARBA" id="ARBA00008819"/>
    </source>
</evidence>
<dbReference type="InterPro" id="IPR017850">
    <property type="entry name" value="Alkaline_phosphatase_core_sf"/>
</dbReference>
<keyword evidence="13" id="KW-1185">Reference proteome</keyword>
<dbReference type="SUPFAM" id="SSF53649">
    <property type="entry name" value="Alkaline phosphatase-like"/>
    <property type="match status" value="1"/>
</dbReference>
<evidence type="ECO:0000256" key="1">
    <source>
        <dbReference type="ARBA" id="ARBA00000370"/>
    </source>
</evidence>
<dbReference type="Gene3D" id="3.40.720.10">
    <property type="entry name" value="Alkaline Phosphatase, subunit A"/>
    <property type="match status" value="1"/>
</dbReference>
<gene>
    <name evidence="12" type="primary">gpmI</name>
    <name evidence="12" type="ORF">ACFP4F_16275</name>
</gene>
<evidence type="ECO:0000259" key="10">
    <source>
        <dbReference type="Pfam" id="PF01676"/>
    </source>
</evidence>
<dbReference type="PIRSF" id="PIRSF001492">
    <property type="entry name" value="IPGAM"/>
    <property type="match status" value="1"/>
</dbReference>
<comment type="pathway">
    <text evidence="3">Carbohydrate degradation; glycolysis; pyruvate from D-glyceraldehyde 3-phosphate: step 3/5.</text>
</comment>
<evidence type="ECO:0000256" key="2">
    <source>
        <dbReference type="ARBA" id="ARBA00001936"/>
    </source>
</evidence>
<evidence type="ECO:0000256" key="5">
    <source>
        <dbReference type="ARBA" id="ARBA00022723"/>
    </source>
</evidence>
<proteinExistence type="inferred from homology"/>
<keyword evidence="8 12" id="KW-0413">Isomerase</keyword>
<dbReference type="Pfam" id="PF01676">
    <property type="entry name" value="Metalloenzyme"/>
    <property type="match status" value="1"/>
</dbReference>
<evidence type="ECO:0000256" key="3">
    <source>
        <dbReference type="ARBA" id="ARBA00004798"/>
    </source>
</evidence>
<evidence type="ECO:0000256" key="9">
    <source>
        <dbReference type="NCBIfam" id="TIGR01307"/>
    </source>
</evidence>
<dbReference type="Gene3D" id="3.40.1450.10">
    <property type="entry name" value="BPG-independent phosphoglycerate mutase, domain B"/>
    <property type="match status" value="1"/>
</dbReference>
<keyword evidence="5" id="KW-0479">Metal-binding</keyword>
<sequence length="513" mass="54033">MTTAPYNPGVLLVLDGWGHGPATEDNAIARAHTPVLDALATKYPTTYVDASGEAVGLLPGTVGNSEIGHMVIGAGRPLEYDSLLVQRGIDSGALREHPLLSETLSGLAREDRALHLVGLASDGQIHAHIEHLRELLDIAAAHQVPRVWIHAITDGRDVADGTAAEYLRRAEAIAAAAGAGRIATVSGRGYALDKSGDLGFTRPVTAAIADGDGPRASNAEAATTNAPRGDVWIEPTVLTGEDDTPLGAIADGDAVLFTNFRSDRIQQLADHLLDHLRSGPHPRHVTALSLAEYDTRASIPALVGRADASGGLADELEGHGLRSVRIAEKEKFEHVTYYINGRDDRRRETEEHIQVAGDTAPDYTARPEMNLGRVTDAVVNAAARDEVALVIANLANIDVVGHTGDAEATVRATEFTDQAVERIRVAAEAAGRWVLLVGDHGNAEQMAKAGPDGKPRPYGGHTTNPVPVIVVSAPESMLPDRLVEPGTLADIAPTVLTLLGRTPGPAMTGRSLT</sequence>
<dbReference type="Pfam" id="PF06415">
    <property type="entry name" value="iPGM_N"/>
    <property type="match status" value="1"/>
</dbReference>
<dbReference type="PANTHER" id="PTHR31637">
    <property type="entry name" value="2,3-BISPHOSPHOGLYCERATE-INDEPENDENT PHOSPHOGLYCERATE MUTASE"/>
    <property type="match status" value="1"/>
</dbReference>
<evidence type="ECO:0000313" key="13">
    <source>
        <dbReference type="Proteomes" id="UP001596139"/>
    </source>
</evidence>
<dbReference type="GO" id="GO:0004619">
    <property type="term" value="F:phosphoglycerate mutase activity"/>
    <property type="evidence" value="ECO:0007669"/>
    <property type="project" value="UniProtKB-EC"/>
</dbReference>
<name>A0ABW1MK14_9ACTN</name>
<keyword evidence="7" id="KW-0464">Manganese</keyword>
<evidence type="ECO:0000256" key="8">
    <source>
        <dbReference type="ARBA" id="ARBA00023235"/>
    </source>
</evidence>
<feature type="domain" description="BPG-independent PGAM N-terminal" evidence="11">
    <location>
        <begin position="86"/>
        <end position="294"/>
    </location>
</feature>
<reference evidence="13" key="1">
    <citation type="journal article" date="2019" name="Int. J. Syst. Evol. Microbiol.">
        <title>The Global Catalogue of Microorganisms (GCM) 10K type strain sequencing project: providing services to taxonomists for standard genome sequencing and annotation.</title>
        <authorList>
            <consortium name="The Broad Institute Genomics Platform"/>
            <consortium name="The Broad Institute Genome Sequencing Center for Infectious Disease"/>
            <person name="Wu L."/>
            <person name="Ma J."/>
        </authorList>
    </citation>
    <scope>NUCLEOTIDE SEQUENCE [LARGE SCALE GENOMIC DNA]</scope>
    <source>
        <strain evidence="13">CGMCC 1.15180</strain>
    </source>
</reference>
<protein>
    <recommendedName>
        <fullName evidence="9">2,3-bisphosphoglycerate-independent phosphoglycerate mutase</fullName>
        <ecNumber evidence="9">5.4.2.12</ecNumber>
    </recommendedName>
</protein>
<dbReference type="EC" id="5.4.2.12" evidence="9"/>
<dbReference type="EMBL" id="JBHSPX010000004">
    <property type="protein sequence ID" value="MFC6064095.1"/>
    <property type="molecule type" value="Genomic_DNA"/>
</dbReference>
<dbReference type="Proteomes" id="UP001596139">
    <property type="component" value="Unassembled WGS sequence"/>
</dbReference>
<dbReference type="SUPFAM" id="SSF64158">
    <property type="entry name" value="2,3-Bisphosphoglycerate-independent phosphoglycerate mutase, substrate-binding domain"/>
    <property type="match status" value="1"/>
</dbReference>
<dbReference type="RefSeq" id="WP_031052215.1">
    <property type="nucleotide sequence ID" value="NZ_JBHSPX010000004.1"/>
</dbReference>
<comment type="cofactor">
    <cofactor evidence="2">
        <name>Mn(2+)</name>
        <dbReference type="ChEBI" id="CHEBI:29035"/>
    </cofactor>
</comment>
<dbReference type="InterPro" id="IPR006124">
    <property type="entry name" value="Metalloenzyme"/>
</dbReference>
<evidence type="ECO:0000313" key="12">
    <source>
        <dbReference type="EMBL" id="MFC6064095.1"/>
    </source>
</evidence>
<organism evidence="12 13">
    <name type="scientific">Streptomyces ochraceiscleroticus</name>
    <dbReference type="NCBI Taxonomy" id="47761"/>
    <lineage>
        <taxon>Bacteria</taxon>
        <taxon>Bacillati</taxon>
        <taxon>Actinomycetota</taxon>
        <taxon>Actinomycetes</taxon>
        <taxon>Kitasatosporales</taxon>
        <taxon>Streptomycetaceae</taxon>
        <taxon>Streptomyces</taxon>
    </lineage>
</organism>
<comment type="catalytic activity">
    <reaction evidence="1">
        <text>(2R)-2-phosphoglycerate = (2R)-3-phosphoglycerate</text>
        <dbReference type="Rhea" id="RHEA:15901"/>
        <dbReference type="ChEBI" id="CHEBI:58272"/>
        <dbReference type="ChEBI" id="CHEBI:58289"/>
        <dbReference type="EC" id="5.4.2.12"/>
    </reaction>
</comment>
<comment type="caution">
    <text evidence="12">The sequence shown here is derived from an EMBL/GenBank/DDBJ whole genome shotgun (WGS) entry which is preliminary data.</text>
</comment>
<evidence type="ECO:0000256" key="6">
    <source>
        <dbReference type="ARBA" id="ARBA00023152"/>
    </source>
</evidence>
<evidence type="ECO:0000256" key="7">
    <source>
        <dbReference type="ARBA" id="ARBA00023211"/>
    </source>
</evidence>
<dbReference type="CDD" id="cd16010">
    <property type="entry name" value="iPGM"/>
    <property type="match status" value="1"/>
</dbReference>
<keyword evidence="6" id="KW-0324">Glycolysis</keyword>